<comment type="caution">
    <text evidence="1">The sequence shown here is derived from an EMBL/GenBank/DDBJ whole genome shotgun (WGS) entry which is preliminary data.</text>
</comment>
<accession>A0A8T2HB33</accession>
<evidence type="ECO:0000313" key="1">
    <source>
        <dbReference type="EMBL" id="KAG7656417.1"/>
    </source>
</evidence>
<name>A0A8T2HB33_ARASU</name>
<sequence>MFSFPFSFPFPFNYDVNLHVSDAYWDVFGIRGRSPVVVMVWPYKGIWLIV</sequence>
<dbReference type="Proteomes" id="UP000694251">
    <property type="component" value="Chromosome 1"/>
</dbReference>
<protein>
    <submittedName>
        <fullName evidence="1">Uncharacterized protein</fullName>
    </submittedName>
</protein>
<organism evidence="1 2">
    <name type="scientific">Arabidopsis suecica</name>
    <name type="common">Swedish thale-cress</name>
    <name type="synonym">Cardaminopsis suecica</name>
    <dbReference type="NCBI Taxonomy" id="45249"/>
    <lineage>
        <taxon>Eukaryota</taxon>
        <taxon>Viridiplantae</taxon>
        <taxon>Streptophyta</taxon>
        <taxon>Embryophyta</taxon>
        <taxon>Tracheophyta</taxon>
        <taxon>Spermatophyta</taxon>
        <taxon>Magnoliopsida</taxon>
        <taxon>eudicotyledons</taxon>
        <taxon>Gunneridae</taxon>
        <taxon>Pentapetalae</taxon>
        <taxon>rosids</taxon>
        <taxon>malvids</taxon>
        <taxon>Brassicales</taxon>
        <taxon>Brassicaceae</taxon>
        <taxon>Camelineae</taxon>
        <taxon>Arabidopsis</taxon>
    </lineage>
</organism>
<dbReference type="EMBL" id="JAEFBJ010000001">
    <property type="protein sequence ID" value="KAG7656417.1"/>
    <property type="molecule type" value="Genomic_DNA"/>
</dbReference>
<reference evidence="1 2" key="1">
    <citation type="submission" date="2020-12" db="EMBL/GenBank/DDBJ databases">
        <title>Concerted genomic and epigenomic changes stabilize Arabidopsis allopolyploids.</title>
        <authorList>
            <person name="Chen Z."/>
        </authorList>
    </citation>
    <scope>NUCLEOTIDE SEQUENCE [LARGE SCALE GENOMIC DNA]</scope>
    <source>
        <strain evidence="1">As9502</strain>
        <tissue evidence="1">Leaf</tissue>
    </source>
</reference>
<dbReference type="AlphaFoldDB" id="A0A8T2HB33"/>
<gene>
    <name evidence="1" type="ORF">ISN44_As01g034150</name>
</gene>
<proteinExistence type="predicted"/>
<keyword evidence="2" id="KW-1185">Reference proteome</keyword>
<dbReference type="OrthoDB" id="10292619at2759"/>
<evidence type="ECO:0000313" key="2">
    <source>
        <dbReference type="Proteomes" id="UP000694251"/>
    </source>
</evidence>